<keyword evidence="2" id="KW-1185">Reference proteome</keyword>
<name>A0ABX1PBD9_9CYAN</name>
<evidence type="ECO:0000313" key="2">
    <source>
        <dbReference type="Proteomes" id="UP000718564"/>
    </source>
</evidence>
<proteinExistence type="predicted"/>
<evidence type="ECO:0000313" key="1">
    <source>
        <dbReference type="EMBL" id="NMG21273.1"/>
    </source>
</evidence>
<dbReference type="Proteomes" id="UP000718564">
    <property type="component" value="Unassembled WGS sequence"/>
</dbReference>
<protein>
    <submittedName>
        <fullName evidence="1">Uncharacterized protein</fullName>
    </submittedName>
</protein>
<accession>A0ABX1PBD9</accession>
<comment type="caution">
    <text evidence="1">The sequence shown here is derived from an EMBL/GenBank/DDBJ whole genome shotgun (WGS) entry which is preliminary data.</text>
</comment>
<dbReference type="EMBL" id="QMEB01000150">
    <property type="protein sequence ID" value="NMG21273.1"/>
    <property type="molecule type" value="Genomic_DNA"/>
</dbReference>
<reference evidence="1 2" key="1">
    <citation type="submission" date="2018-06" db="EMBL/GenBank/DDBJ databases">
        <title>Comparative genomics of Brasilonema spp. strains.</title>
        <authorList>
            <person name="Alvarenga D.O."/>
            <person name="Fiore M.F."/>
            <person name="Varani A.M."/>
        </authorList>
    </citation>
    <scope>NUCLEOTIDE SEQUENCE [LARGE SCALE GENOMIC DNA]</scope>
    <source>
        <strain evidence="1 2">SPC951</strain>
    </source>
</reference>
<organism evidence="1 2">
    <name type="scientific">Brasilonema bromeliae SPC951</name>
    <dbReference type="NCBI Taxonomy" id="385972"/>
    <lineage>
        <taxon>Bacteria</taxon>
        <taxon>Bacillati</taxon>
        <taxon>Cyanobacteriota</taxon>
        <taxon>Cyanophyceae</taxon>
        <taxon>Nostocales</taxon>
        <taxon>Scytonemataceae</taxon>
        <taxon>Brasilonema</taxon>
        <taxon>Bromeliae group (in: Brasilonema)</taxon>
    </lineage>
</organism>
<sequence length="140" mass="15228">MKQTIYIVTGNTEIGDSSPTPLSQRVVVVIGRGGGLTRKNLAALMQRVPVCTDESTNSYVARFLGDNASGGTLYRPKIHLITSLRVGEKLLFVLAKSVASAVISSNNCSFVLFNCENFSLIVRVTRFKSTNLLNTYILPT</sequence>
<gene>
    <name evidence="1" type="ORF">DP116_18185</name>
</gene>